<dbReference type="PANTHER" id="PTHR35901:SF1">
    <property type="entry name" value="EXONUCLEASE VAPC9"/>
    <property type="match status" value="1"/>
</dbReference>
<sequence length="153" mass="17114">MTTDLVLDTSVFVKGFVPPKRKKRDEVYYSRLALHRKAKSILDEVTMGRILLHEPVVMLVETASVVSRLSNNPALSRLAVSFITEHSLLYSDVYLLETAIDLGITTKASGFDVLFLACAERADAKLITDDKKMYEKAVKAGIRAELLRWISSP</sequence>
<dbReference type="CDD" id="cd09873">
    <property type="entry name" value="PIN_Pae0151-like"/>
    <property type="match status" value="1"/>
</dbReference>
<dbReference type="GeneID" id="33333978"/>
<dbReference type="OrthoDB" id="97778at2157"/>
<feature type="domain" description="PIN" evidence="2">
    <location>
        <begin position="6"/>
        <end position="137"/>
    </location>
</feature>
<evidence type="ECO:0000313" key="3">
    <source>
        <dbReference type="EMBL" id="SEV89925.1"/>
    </source>
</evidence>
<evidence type="ECO:0000313" key="4">
    <source>
        <dbReference type="Proteomes" id="UP000182125"/>
    </source>
</evidence>
<organism evidence="3 4">
    <name type="scientific">Thermococcus thioreducens</name>
    <dbReference type="NCBI Taxonomy" id="277988"/>
    <lineage>
        <taxon>Archaea</taxon>
        <taxon>Methanobacteriati</taxon>
        <taxon>Methanobacteriota</taxon>
        <taxon>Thermococci</taxon>
        <taxon>Thermococcales</taxon>
        <taxon>Thermococcaceae</taxon>
        <taxon>Thermococcus</taxon>
    </lineage>
</organism>
<dbReference type="InterPro" id="IPR029060">
    <property type="entry name" value="PIN-like_dom_sf"/>
</dbReference>
<dbReference type="EMBL" id="FOIW01000001">
    <property type="protein sequence ID" value="SEV89925.1"/>
    <property type="molecule type" value="Genomic_DNA"/>
</dbReference>
<reference evidence="4" key="1">
    <citation type="submission" date="2016-10" db="EMBL/GenBank/DDBJ databases">
        <authorList>
            <person name="Varghese N."/>
            <person name="Submissions S."/>
        </authorList>
    </citation>
    <scope>NUCLEOTIDE SEQUENCE [LARGE SCALE GENOMIC DNA]</scope>
    <source>
        <strain evidence="4">OGL-20</strain>
    </source>
</reference>
<accession>A0A1I0MP69</accession>
<keyword evidence="1" id="KW-0460">Magnesium</keyword>
<name>A0A1I0MP69_9EURY</name>
<dbReference type="InterPro" id="IPR002716">
    <property type="entry name" value="PIN_dom"/>
</dbReference>
<dbReference type="Proteomes" id="UP000182125">
    <property type="component" value="Unassembled WGS sequence"/>
</dbReference>
<dbReference type="PANTHER" id="PTHR35901">
    <property type="entry name" value="RIBONUCLEASE VAPC3"/>
    <property type="match status" value="1"/>
</dbReference>
<evidence type="ECO:0000256" key="1">
    <source>
        <dbReference type="ARBA" id="ARBA00022842"/>
    </source>
</evidence>
<dbReference type="RefSeq" id="WP_074631215.1">
    <property type="nucleotide sequence ID" value="NZ_CP015105.1"/>
</dbReference>
<protein>
    <submittedName>
        <fullName evidence="3">Predicted nucleic acid-binding protein, contains PIN domain</fullName>
    </submittedName>
</protein>
<gene>
    <name evidence="3" type="ORF">SAMN05216170_0735</name>
</gene>
<dbReference type="Pfam" id="PF01850">
    <property type="entry name" value="PIN"/>
    <property type="match status" value="1"/>
</dbReference>
<evidence type="ECO:0000259" key="2">
    <source>
        <dbReference type="Pfam" id="PF01850"/>
    </source>
</evidence>
<proteinExistence type="predicted"/>
<dbReference type="SUPFAM" id="SSF88723">
    <property type="entry name" value="PIN domain-like"/>
    <property type="match status" value="1"/>
</dbReference>
<dbReference type="InterPro" id="IPR044153">
    <property type="entry name" value="PIN_Pae0151-like"/>
</dbReference>
<dbReference type="InterPro" id="IPR051619">
    <property type="entry name" value="TypeII_TA_RNase_PINc/VapC"/>
</dbReference>
<dbReference type="Gene3D" id="3.40.50.1010">
    <property type="entry name" value="5'-nuclease"/>
    <property type="match status" value="1"/>
</dbReference>
<dbReference type="AlphaFoldDB" id="A0A1I0MP69"/>